<keyword evidence="3" id="KW-1185">Reference proteome</keyword>
<protein>
    <submittedName>
        <fullName evidence="2">Uncharacterized protein</fullName>
    </submittedName>
</protein>
<accession>A0A0D7BT02</accession>
<sequence>MDGNLPAGWVQRFDEEGRPWFDIADEPSPPASTDTSSPFPASPVAPQSFAQKLYASAISTPSSTNSESFSSGHSHPTLPAPVPDNYHRNAVAQMQRASSLQANATAQAPRNVILKARPPPSYGSLPTPGHTRQTSAPPLPPRQPSSSSSTSSNSNRQSLSFAPTQSRPLSSSVQAPGPSPILPQANNATSNQSSQSPPQYRSPPHVPPPKPSTNTPRVSPSTSYMRPPLPARPVQSQPNAQPQAQPARPGPSQPSSHHPNPPQPAYRSPPQTRPSQPQPQPSQPQPRPSPPQPSQARPNPIQQTRARPQSYAAPQLPQRPANRGIGTTTLKVAGGAILSALSGGLLSGDAVSGIMGLLGLGAGFDTSSFGFDPSAFTGAAFDTSAFTGTSFDSSAFGYDPSAYTYDPSAYTFDSGMYGTDPTAYTTPSGAASVDPSQFGLGNGFFEQLQAVAQGQPGADYQRVLDWVLEMQQKQAQQQQQQGPTVDYQKILEEMMKIQQQASAPASSPLNTSAPQGHSSTPPAPSYTAPQSYNVPQQHAPAYTSSQGHSGGYTPPASASAYSFPNYRPPMPAGGFGANPALVTDYVNQVGQNAYNDSMAKMQAMLAAHMSPGASPLHAGQAASPLHAGQIYNPFFAGQYGAGTGGVHHGAHVR</sequence>
<gene>
    <name evidence="2" type="ORF">CYLTODRAFT_485725</name>
</gene>
<reference evidence="2 3" key="1">
    <citation type="journal article" date="2015" name="Fungal Genet. Biol.">
        <title>Evolution of novel wood decay mechanisms in Agaricales revealed by the genome sequences of Fistulina hepatica and Cylindrobasidium torrendii.</title>
        <authorList>
            <person name="Floudas D."/>
            <person name="Held B.W."/>
            <person name="Riley R."/>
            <person name="Nagy L.G."/>
            <person name="Koehler G."/>
            <person name="Ransdell A.S."/>
            <person name="Younus H."/>
            <person name="Chow J."/>
            <person name="Chiniquy J."/>
            <person name="Lipzen A."/>
            <person name="Tritt A."/>
            <person name="Sun H."/>
            <person name="Haridas S."/>
            <person name="LaButti K."/>
            <person name="Ohm R.A."/>
            <person name="Kues U."/>
            <person name="Blanchette R.A."/>
            <person name="Grigoriev I.V."/>
            <person name="Minto R.E."/>
            <person name="Hibbett D.S."/>
        </authorList>
    </citation>
    <scope>NUCLEOTIDE SEQUENCE [LARGE SCALE GENOMIC DNA]</scope>
    <source>
        <strain evidence="2 3">FP15055 ss-10</strain>
    </source>
</reference>
<feature type="compositionally biased region" description="Polar residues" evidence="1">
    <location>
        <begin position="161"/>
        <end position="174"/>
    </location>
</feature>
<evidence type="ECO:0000256" key="1">
    <source>
        <dbReference type="SAM" id="MobiDB-lite"/>
    </source>
</evidence>
<dbReference type="EMBL" id="KN880437">
    <property type="protein sequence ID" value="KIY73294.1"/>
    <property type="molecule type" value="Genomic_DNA"/>
</dbReference>
<feature type="region of interest" description="Disordered" evidence="1">
    <location>
        <begin position="498"/>
        <end position="553"/>
    </location>
</feature>
<dbReference type="Proteomes" id="UP000054007">
    <property type="component" value="Unassembled WGS sequence"/>
</dbReference>
<feature type="compositionally biased region" description="Low complexity" evidence="1">
    <location>
        <begin position="183"/>
        <end position="199"/>
    </location>
</feature>
<feature type="compositionally biased region" description="Pro residues" evidence="1">
    <location>
        <begin position="276"/>
        <end position="293"/>
    </location>
</feature>
<feature type="compositionally biased region" description="Low complexity" evidence="1">
    <location>
        <begin position="144"/>
        <end position="160"/>
    </location>
</feature>
<feature type="compositionally biased region" description="Polar residues" evidence="1">
    <location>
        <begin position="95"/>
        <end position="108"/>
    </location>
</feature>
<dbReference type="STRING" id="1314674.A0A0D7BT02"/>
<feature type="compositionally biased region" description="Polar residues" evidence="1">
    <location>
        <begin position="498"/>
        <end position="517"/>
    </location>
</feature>
<organism evidence="2 3">
    <name type="scientific">Cylindrobasidium torrendii FP15055 ss-10</name>
    <dbReference type="NCBI Taxonomy" id="1314674"/>
    <lineage>
        <taxon>Eukaryota</taxon>
        <taxon>Fungi</taxon>
        <taxon>Dikarya</taxon>
        <taxon>Basidiomycota</taxon>
        <taxon>Agaricomycotina</taxon>
        <taxon>Agaricomycetes</taxon>
        <taxon>Agaricomycetidae</taxon>
        <taxon>Agaricales</taxon>
        <taxon>Marasmiineae</taxon>
        <taxon>Physalacriaceae</taxon>
        <taxon>Cylindrobasidium</taxon>
    </lineage>
</organism>
<evidence type="ECO:0000313" key="3">
    <source>
        <dbReference type="Proteomes" id="UP000054007"/>
    </source>
</evidence>
<feature type="compositionally biased region" description="Low complexity" evidence="1">
    <location>
        <begin position="56"/>
        <end position="74"/>
    </location>
</feature>
<proteinExistence type="predicted"/>
<dbReference type="AlphaFoldDB" id="A0A0D7BT02"/>
<feature type="compositionally biased region" description="Pro residues" evidence="1">
    <location>
        <begin position="200"/>
        <end position="211"/>
    </location>
</feature>
<feature type="region of interest" description="Disordered" evidence="1">
    <location>
        <begin position="1"/>
        <end position="325"/>
    </location>
</feature>
<evidence type="ECO:0000313" key="2">
    <source>
        <dbReference type="EMBL" id="KIY73294.1"/>
    </source>
</evidence>
<dbReference type="OrthoDB" id="3071687at2759"/>
<feature type="compositionally biased region" description="Low complexity" evidence="1">
    <location>
        <begin position="235"/>
        <end position="247"/>
    </location>
</feature>
<name>A0A0D7BT02_9AGAR</name>